<dbReference type="PRINTS" id="PR01023">
    <property type="entry name" value="NAFLGMOTY"/>
</dbReference>
<evidence type="ECO:0000313" key="7">
    <source>
        <dbReference type="Proteomes" id="UP000292085"/>
    </source>
</evidence>
<evidence type="ECO:0000256" key="1">
    <source>
        <dbReference type="ARBA" id="ARBA00004442"/>
    </source>
</evidence>
<dbReference type="PRINTS" id="PR01021">
    <property type="entry name" value="OMPADOMAIN"/>
</dbReference>
<dbReference type="InterPro" id="IPR006665">
    <property type="entry name" value="OmpA-like"/>
</dbReference>
<dbReference type="Gene3D" id="3.30.1330.60">
    <property type="entry name" value="OmpA-like domain"/>
    <property type="match status" value="1"/>
</dbReference>
<dbReference type="InterPro" id="IPR006664">
    <property type="entry name" value="OMP_bac"/>
</dbReference>
<dbReference type="InterPro" id="IPR050330">
    <property type="entry name" value="Bact_OuterMem_StrucFunc"/>
</dbReference>
<dbReference type="SUPFAM" id="SSF103088">
    <property type="entry name" value="OmpA-like"/>
    <property type="match status" value="1"/>
</dbReference>
<reference evidence="6 7" key="1">
    <citation type="submission" date="2019-02" db="EMBL/GenBank/DDBJ databases">
        <authorList>
            <person name="Li Y."/>
        </authorList>
    </citation>
    <scope>NUCLEOTIDE SEQUENCE [LARGE SCALE GENOMIC DNA]</scope>
    <source>
        <strain evidence="6 7">3-7</strain>
    </source>
</reference>
<dbReference type="AlphaFoldDB" id="A0A4Q6XLZ6"/>
<evidence type="ECO:0000256" key="2">
    <source>
        <dbReference type="ARBA" id="ARBA00023136"/>
    </source>
</evidence>
<dbReference type="CDD" id="cd07185">
    <property type="entry name" value="OmpA_C-like"/>
    <property type="match status" value="1"/>
</dbReference>
<protein>
    <submittedName>
        <fullName evidence="6">OmpA family protein</fullName>
    </submittedName>
</protein>
<gene>
    <name evidence="6" type="ORF">EWE75_22655</name>
</gene>
<proteinExistence type="predicted"/>
<comment type="subcellular location">
    <subcellularLocation>
        <location evidence="1">Cell outer membrane</location>
    </subcellularLocation>
</comment>
<sequence>MSTVPLGSFPYFSLPDGYKPMNPPETRDFGHFPFWTGTELHDVEGKLFMSFIDAKDGKTYSDYELKKNIEAVLKQAGAQQLTDSKIPGEVTDKLPEDVKVGMNTGLGDVYNNPTETWVIRRPDRQIWVHFVNGRNSASWTILETKPFVQSASLLPADALKQEIDKTGKAVVHVNFATDRTQILPDSQPQIDAITTLLKQSPDLKLAVNGYTDETGAVAHNQSLSEGRAKAVVTTLVSAGILPDRLKAKGFGATNPIAANDSEDGKAKNRRVELVKFQ</sequence>
<keyword evidence="7" id="KW-1185">Reference proteome</keyword>
<dbReference type="Pfam" id="PF00691">
    <property type="entry name" value="OmpA"/>
    <property type="match status" value="1"/>
</dbReference>
<evidence type="ECO:0000259" key="5">
    <source>
        <dbReference type="PROSITE" id="PS51123"/>
    </source>
</evidence>
<keyword evidence="3" id="KW-0998">Cell outer membrane</keyword>
<name>A0A4Q6XLZ6_9SPHN</name>
<dbReference type="Proteomes" id="UP000292085">
    <property type="component" value="Unassembled WGS sequence"/>
</dbReference>
<dbReference type="PANTHER" id="PTHR30329">
    <property type="entry name" value="STATOR ELEMENT OF FLAGELLAR MOTOR COMPLEX"/>
    <property type="match status" value="1"/>
</dbReference>
<dbReference type="EMBL" id="SGIS01000067">
    <property type="protein sequence ID" value="RZF60525.1"/>
    <property type="molecule type" value="Genomic_DNA"/>
</dbReference>
<dbReference type="GO" id="GO:0009279">
    <property type="term" value="C:cell outer membrane"/>
    <property type="evidence" value="ECO:0007669"/>
    <property type="project" value="UniProtKB-SubCell"/>
</dbReference>
<evidence type="ECO:0000313" key="6">
    <source>
        <dbReference type="EMBL" id="RZF60525.1"/>
    </source>
</evidence>
<dbReference type="PANTHER" id="PTHR30329:SF21">
    <property type="entry name" value="LIPOPROTEIN YIAD-RELATED"/>
    <property type="match status" value="1"/>
</dbReference>
<organism evidence="6 7">
    <name type="scientific">Sphingomonas populi</name>
    <dbReference type="NCBI Taxonomy" id="2484750"/>
    <lineage>
        <taxon>Bacteria</taxon>
        <taxon>Pseudomonadati</taxon>
        <taxon>Pseudomonadota</taxon>
        <taxon>Alphaproteobacteria</taxon>
        <taxon>Sphingomonadales</taxon>
        <taxon>Sphingomonadaceae</taxon>
        <taxon>Sphingomonas</taxon>
    </lineage>
</organism>
<feature type="domain" description="OmpA-like" evidence="5">
    <location>
        <begin position="162"/>
        <end position="277"/>
    </location>
</feature>
<dbReference type="InterPro" id="IPR036737">
    <property type="entry name" value="OmpA-like_sf"/>
</dbReference>
<dbReference type="OrthoDB" id="9814546at2"/>
<comment type="caution">
    <text evidence="6">The sequence shown here is derived from an EMBL/GenBank/DDBJ whole genome shotgun (WGS) entry which is preliminary data.</text>
</comment>
<evidence type="ECO:0000256" key="3">
    <source>
        <dbReference type="ARBA" id="ARBA00023237"/>
    </source>
</evidence>
<evidence type="ECO:0000256" key="4">
    <source>
        <dbReference type="PROSITE-ProRule" id="PRU00473"/>
    </source>
</evidence>
<accession>A0A4Q6XLZ6</accession>
<dbReference type="PROSITE" id="PS51123">
    <property type="entry name" value="OMPA_2"/>
    <property type="match status" value="1"/>
</dbReference>
<keyword evidence="2 4" id="KW-0472">Membrane</keyword>